<reference evidence="1" key="1">
    <citation type="submission" date="2015-04" db="UniProtKB">
        <authorList>
            <consortium name="EnsemblPlants"/>
        </authorList>
    </citation>
    <scope>IDENTIFICATION</scope>
</reference>
<dbReference type="Gene3D" id="3.40.1000.50">
    <property type="entry name" value="Repressor of RNA polymerase III transcription Maf1"/>
    <property type="match status" value="1"/>
</dbReference>
<organism evidence="1">
    <name type="scientific">Oryza meridionalis</name>
    <dbReference type="NCBI Taxonomy" id="40149"/>
    <lineage>
        <taxon>Eukaryota</taxon>
        <taxon>Viridiplantae</taxon>
        <taxon>Streptophyta</taxon>
        <taxon>Embryophyta</taxon>
        <taxon>Tracheophyta</taxon>
        <taxon>Spermatophyta</taxon>
        <taxon>Magnoliopsida</taxon>
        <taxon>Liliopsida</taxon>
        <taxon>Poales</taxon>
        <taxon>Poaceae</taxon>
        <taxon>BOP clade</taxon>
        <taxon>Oryzoideae</taxon>
        <taxon>Oryzeae</taxon>
        <taxon>Oryzinae</taxon>
        <taxon>Oryza</taxon>
    </lineage>
</organism>
<evidence type="ECO:0000313" key="2">
    <source>
        <dbReference type="Proteomes" id="UP000008021"/>
    </source>
</evidence>
<dbReference type="Proteomes" id="UP000008021">
    <property type="component" value="Chromosome 4"/>
</dbReference>
<dbReference type="PANTHER" id="PTHR22504:SF0">
    <property type="entry name" value="REPRESSOR OF RNA POLYMERASE III TRANSCRIPTION MAF1 HOMOLOG"/>
    <property type="match status" value="1"/>
</dbReference>
<dbReference type="InterPro" id="IPR038564">
    <property type="entry name" value="Maf1_sf"/>
</dbReference>
<dbReference type="EnsemblPlants" id="OMERI04G23850.1">
    <property type="protein sequence ID" value="OMERI04G23850.1"/>
    <property type="gene ID" value="OMERI04G23850"/>
</dbReference>
<accession>A0A0E0DJK4</accession>
<dbReference type="HOGENOM" id="CLU_170642_0_0_1"/>
<dbReference type="Gramene" id="OMERI04G23850.1">
    <property type="protein sequence ID" value="OMERI04G23850.1"/>
    <property type="gene ID" value="OMERI04G23850"/>
</dbReference>
<reference evidence="1" key="2">
    <citation type="submission" date="2018-05" db="EMBL/GenBank/DDBJ databases">
        <title>OmerRS3 (Oryza meridionalis Reference Sequence Version 3).</title>
        <authorList>
            <person name="Zhang J."/>
            <person name="Kudrna D."/>
            <person name="Lee S."/>
            <person name="Talag J."/>
            <person name="Welchert J."/>
            <person name="Wing R.A."/>
        </authorList>
    </citation>
    <scope>NUCLEOTIDE SEQUENCE [LARGE SCALE GENOMIC DNA]</scope>
    <source>
        <strain evidence="1">cv. OR44</strain>
    </source>
</reference>
<dbReference type="GO" id="GO:0016480">
    <property type="term" value="P:negative regulation of transcription by RNA polymerase III"/>
    <property type="evidence" value="ECO:0007669"/>
    <property type="project" value="InterPro"/>
</dbReference>
<name>A0A0E0DJK4_9ORYZ</name>
<protein>
    <submittedName>
        <fullName evidence="1">Uncharacterized protein</fullName>
    </submittedName>
</protein>
<dbReference type="GO" id="GO:0005634">
    <property type="term" value="C:nucleus"/>
    <property type="evidence" value="ECO:0007669"/>
    <property type="project" value="TreeGrafter"/>
</dbReference>
<dbReference type="GO" id="GO:0000994">
    <property type="term" value="F:RNA polymerase III core binding"/>
    <property type="evidence" value="ECO:0007669"/>
    <property type="project" value="TreeGrafter"/>
</dbReference>
<dbReference type="InterPro" id="IPR015257">
    <property type="entry name" value="Maf1"/>
</dbReference>
<dbReference type="AlphaFoldDB" id="A0A0E0DJK4"/>
<sequence>MKFLEYTPFDSAVRAHLFFKEEEWESFKEMTDTYLSEASKQWAATNEGTSLLDSMTNVIDEVIKIGESDIYSYNPDQDGDPFLEKGVIKISGDDFLTSAPSDGEEEDALIDMDI</sequence>
<dbReference type="STRING" id="40149.A0A0E0DJK4"/>
<dbReference type="Pfam" id="PF09174">
    <property type="entry name" value="Maf1"/>
    <property type="match status" value="1"/>
</dbReference>
<keyword evidence="2" id="KW-1185">Reference proteome</keyword>
<dbReference type="PANTHER" id="PTHR22504">
    <property type="entry name" value="REPRESSOR OF RNA POLYMERASE III TRANSCRIPTION MAF1"/>
    <property type="match status" value="1"/>
</dbReference>
<evidence type="ECO:0000313" key="1">
    <source>
        <dbReference type="EnsemblPlants" id="OMERI04G23850.1"/>
    </source>
</evidence>
<proteinExistence type="predicted"/>